<name>A0A0V0GIB6_SOLCH</name>
<sequence length="66" mass="7809">MIPPRHHFWDRAKYGLLNWRYSRLGSPAMKGIPLSIGILVSTNFFRFEGKCNPNTWPLHLKERRSI</sequence>
<protein>
    <submittedName>
        <fullName evidence="1">Putative ovule protein</fullName>
    </submittedName>
</protein>
<accession>A0A0V0GIB6</accession>
<reference evidence="1" key="1">
    <citation type="submission" date="2015-12" db="EMBL/GenBank/DDBJ databases">
        <title>Gene expression during late stages of embryo sac development: a critical building block for successful pollen-pistil interactions.</title>
        <authorList>
            <person name="Liu Y."/>
            <person name="Joly V."/>
            <person name="Sabar M."/>
            <person name="Matton D.P."/>
        </authorList>
    </citation>
    <scope>NUCLEOTIDE SEQUENCE</scope>
</reference>
<evidence type="ECO:0000313" key="1">
    <source>
        <dbReference type="EMBL" id="JAP07983.1"/>
    </source>
</evidence>
<proteinExistence type="predicted"/>
<dbReference type="AlphaFoldDB" id="A0A0V0GIB6"/>
<dbReference type="EMBL" id="GEDG01037691">
    <property type="protein sequence ID" value="JAP07983.1"/>
    <property type="molecule type" value="Transcribed_RNA"/>
</dbReference>
<organism evidence="1">
    <name type="scientific">Solanum chacoense</name>
    <name type="common">Chaco potato</name>
    <dbReference type="NCBI Taxonomy" id="4108"/>
    <lineage>
        <taxon>Eukaryota</taxon>
        <taxon>Viridiplantae</taxon>
        <taxon>Streptophyta</taxon>
        <taxon>Embryophyta</taxon>
        <taxon>Tracheophyta</taxon>
        <taxon>Spermatophyta</taxon>
        <taxon>Magnoliopsida</taxon>
        <taxon>eudicotyledons</taxon>
        <taxon>Gunneridae</taxon>
        <taxon>Pentapetalae</taxon>
        <taxon>asterids</taxon>
        <taxon>lamiids</taxon>
        <taxon>Solanales</taxon>
        <taxon>Solanaceae</taxon>
        <taxon>Solanoideae</taxon>
        <taxon>Solaneae</taxon>
        <taxon>Solanum</taxon>
    </lineage>
</organism>